<organism evidence="1 2">
    <name type="scientific">Entomophthora muscae</name>
    <dbReference type="NCBI Taxonomy" id="34485"/>
    <lineage>
        <taxon>Eukaryota</taxon>
        <taxon>Fungi</taxon>
        <taxon>Fungi incertae sedis</taxon>
        <taxon>Zoopagomycota</taxon>
        <taxon>Entomophthoromycotina</taxon>
        <taxon>Entomophthoromycetes</taxon>
        <taxon>Entomophthorales</taxon>
        <taxon>Entomophthoraceae</taxon>
        <taxon>Entomophthora</taxon>
    </lineage>
</organism>
<dbReference type="EMBL" id="QTSX02002956">
    <property type="protein sequence ID" value="KAJ9072848.1"/>
    <property type="molecule type" value="Genomic_DNA"/>
</dbReference>
<proteinExistence type="predicted"/>
<evidence type="ECO:0000313" key="2">
    <source>
        <dbReference type="Proteomes" id="UP001165960"/>
    </source>
</evidence>
<name>A0ACC2TDV8_9FUNG</name>
<protein>
    <submittedName>
        <fullName evidence="1">Uncharacterized protein</fullName>
    </submittedName>
</protein>
<reference evidence="1" key="1">
    <citation type="submission" date="2022-04" db="EMBL/GenBank/DDBJ databases">
        <title>Genome of the entomopathogenic fungus Entomophthora muscae.</title>
        <authorList>
            <person name="Elya C."/>
            <person name="Lovett B.R."/>
            <person name="Lee E."/>
            <person name="Macias A.M."/>
            <person name="Hajek A.E."/>
            <person name="De Bivort B.L."/>
            <person name="Kasson M.T."/>
            <person name="De Fine Licht H.H."/>
            <person name="Stajich J.E."/>
        </authorList>
    </citation>
    <scope>NUCLEOTIDE SEQUENCE</scope>
    <source>
        <strain evidence="1">Berkeley</strain>
    </source>
</reference>
<keyword evidence="2" id="KW-1185">Reference proteome</keyword>
<comment type="caution">
    <text evidence="1">The sequence shown here is derived from an EMBL/GenBank/DDBJ whole genome shotgun (WGS) entry which is preliminary data.</text>
</comment>
<gene>
    <name evidence="1" type="ORF">DSO57_1022793</name>
</gene>
<evidence type="ECO:0000313" key="1">
    <source>
        <dbReference type="EMBL" id="KAJ9072848.1"/>
    </source>
</evidence>
<dbReference type="Proteomes" id="UP001165960">
    <property type="component" value="Unassembled WGS sequence"/>
</dbReference>
<sequence>MVLTRWCVGMYVLGGNPLSLPWVGIKPAPSHQAGLAGGRDLSAPGFLVFEANPGAGTIPALVVAMGPILGPKSYAQALVGLPGPGQAIFSYPVNPDQAHLH</sequence>
<accession>A0ACC2TDV8</accession>